<dbReference type="PANTHER" id="PTHR11206">
    <property type="entry name" value="MULTIDRUG RESISTANCE PROTEIN"/>
    <property type="match status" value="1"/>
</dbReference>
<keyword evidence="2" id="KW-0812">Transmembrane</keyword>
<dbReference type="AlphaFoldDB" id="A0A3Q2NU82"/>
<proteinExistence type="inferred from homology"/>
<evidence type="ECO:0000256" key="2">
    <source>
        <dbReference type="SAM" id="Phobius"/>
    </source>
</evidence>
<dbReference type="GO" id="GO:0015297">
    <property type="term" value="F:antiporter activity"/>
    <property type="evidence" value="ECO:0007669"/>
    <property type="project" value="InterPro"/>
</dbReference>
<dbReference type="GO" id="GO:0016020">
    <property type="term" value="C:membrane"/>
    <property type="evidence" value="ECO:0007669"/>
    <property type="project" value="InterPro"/>
</dbReference>
<dbReference type="GO" id="GO:0042910">
    <property type="term" value="F:xenobiotic transmembrane transporter activity"/>
    <property type="evidence" value="ECO:0007669"/>
    <property type="project" value="InterPro"/>
</dbReference>
<feature type="transmembrane region" description="Helical" evidence="2">
    <location>
        <begin position="252"/>
        <end position="271"/>
    </location>
</feature>
<feature type="transmembrane region" description="Helical" evidence="2">
    <location>
        <begin position="116"/>
        <end position="140"/>
    </location>
</feature>
<keyword evidence="4" id="KW-1185">Reference proteome</keyword>
<dbReference type="InterPro" id="IPR002528">
    <property type="entry name" value="MATE_fam"/>
</dbReference>
<reference evidence="3" key="2">
    <citation type="submission" date="2025-09" db="UniProtKB">
        <authorList>
            <consortium name="Ensembl"/>
        </authorList>
    </citation>
    <scope>IDENTIFICATION</scope>
</reference>
<dbReference type="GeneTree" id="ENSGT00940000163922"/>
<feature type="transmembrane region" description="Helical" evidence="2">
    <location>
        <begin position="152"/>
        <end position="182"/>
    </location>
</feature>
<reference evidence="3" key="1">
    <citation type="submission" date="2025-08" db="UniProtKB">
        <authorList>
            <consortium name="Ensembl"/>
        </authorList>
    </citation>
    <scope>IDENTIFICATION</scope>
</reference>
<comment type="similarity">
    <text evidence="1">Belongs to the multi antimicrobial extrusion (MATE) (TC 2.A.66.1) family.</text>
</comment>
<dbReference type="Pfam" id="PF01554">
    <property type="entry name" value="MatE"/>
    <property type="match status" value="1"/>
</dbReference>
<organism evidence="3 4">
    <name type="scientific">Fundulus heteroclitus</name>
    <name type="common">Killifish</name>
    <name type="synonym">Mummichog</name>
    <dbReference type="NCBI Taxonomy" id="8078"/>
    <lineage>
        <taxon>Eukaryota</taxon>
        <taxon>Metazoa</taxon>
        <taxon>Chordata</taxon>
        <taxon>Craniata</taxon>
        <taxon>Vertebrata</taxon>
        <taxon>Euteleostomi</taxon>
        <taxon>Actinopterygii</taxon>
        <taxon>Neopterygii</taxon>
        <taxon>Teleostei</taxon>
        <taxon>Neoteleostei</taxon>
        <taxon>Acanthomorphata</taxon>
        <taxon>Ovalentaria</taxon>
        <taxon>Atherinomorphae</taxon>
        <taxon>Cyprinodontiformes</taxon>
        <taxon>Fundulidae</taxon>
        <taxon>Fundulus</taxon>
    </lineage>
</organism>
<feature type="transmembrane region" description="Helical" evidence="2">
    <location>
        <begin position="38"/>
        <end position="62"/>
    </location>
</feature>
<evidence type="ECO:0000313" key="3">
    <source>
        <dbReference type="Ensembl" id="ENSFHEP00000002620.1"/>
    </source>
</evidence>
<evidence type="ECO:0000256" key="1">
    <source>
        <dbReference type="ARBA" id="ARBA00010199"/>
    </source>
</evidence>
<feature type="transmembrane region" description="Helical" evidence="2">
    <location>
        <begin position="82"/>
        <end position="104"/>
    </location>
</feature>
<sequence>MKLAIPSMLMVCFEWWVYEFGGFFAGMLSEDELAAQHVVIMIAFITYMFPLGIQAAACARVGNALGAGDTARALLACKLSLITFGLVEGVVLGCTKTVIGYIFTSDEKIAGIVSNLMNAYCFLQLFDGLVCVCTGIFLGTGRQRIPAVANFVAYYCIGLTLSVVLMFVAELRVLGFWLGLLISRYQLLYRTSSLHLLTLNGLQKDADTLTDGYMPVKTQQYGDNSEVQVGQEVQQQKSGRLSSTQLIIRRGLIVFAAVGFLAVGAAVHFFVPLPETHATKNNSTFDWINTTYAPHSGFSFVE</sequence>
<protein>
    <submittedName>
        <fullName evidence="3">Solute carrier family 47 member 4</fullName>
    </submittedName>
</protein>
<name>A0A3Q2NU82_FUNHE</name>
<dbReference type="Proteomes" id="UP000265000">
    <property type="component" value="Unplaced"/>
</dbReference>
<dbReference type="Ensembl" id="ENSFHET00000011907.1">
    <property type="protein sequence ID" value="ENSFHEP00000002620.1"/>
    <property type="gene ID" value="ENSFHEG00000003442.1"/>
</dbReference>
<accession>A0A3Q2NU82</accession>
<evidence type="ECO:0000313" key="4">
    <source>
        <dbReference type="Proteomes" id="UP000265000"/>
    </source>
</evidence>
<keyword evidence="2" id="KW-0472">Membrane</keyword>
<feature type="transmembrane region" description="Helical" evidence="2">
    <location>
        <begin position="6"/>
        <end position="26"/>
    </location>
</feature>
<dbReference type="STRING" id="8078.ENSFHEP00000002620"/>
<keyword evidence="2" id="KW-1133">Transmembrane helix</keyword>